<proteinExistence type="inferred from homology"/>
<dbReference type="InterPro" id="IPR023213">
    <property type="entry name" value="CAT-like_dom_sf"/>
</dbReference>
<dbReference type="InterPro" id="IPR036625">
    <property type="entry name" value="E3-bd_dom_sf"/>
</dbReference>
<dbReference type="CDD" id="cd06849">
    <property type="entry name" value="lipoyl_domain"/>
    <property type="match status" value="1"/>
</dbReference>
<dbReference type="InterPro" id="IPR004167">
    <property type="entry name" value="PSBD"/>
</dbReference>
<dbReference type="SUPFAM" id="SSF52777">
    <property type="entry name" value="CoA-dependent acyltransferases"/>
    <property type="match status" value="1"/>
</dbReference>
<dbReference type="Pfam" id="PF00364">
    <property type="entry name" value="Biotin_lipoyl"/>
    <property type="match status" value="1"/>
</dbReference>
<comment type="cofactor">
    <cofactor evidence="4">
        <name>(R)-lipoate</name>
        <dbReference type="ChEBI" id="CHEBI:83088"/>
    </cofactor>
</comment>
<dbReference type="Pfam" id="PF00198">
    <property type="entry name" value="2-oxoacid_dh"/>
    <property type="match status" value="1"/>
</dbReference>
<dbReference type="PROSITE" id="PS51826">
    <property type="entry name" value="PSBD"/>
    <property type="match status" value="1"/>
</dbReference>
<dbReference type="GeneID" id="106462647"/>
<dbReference type="Gene3D" id="2.40.50.100">
    <property type="match status" value="1"/>
</dbReference>
<keyword evidence="4" id="KW-0012">Acyltransferase</keyword>
<dbReference type="SUPFAM" id="SSF47005">
    <property type="entry name" value="Peripheral subunit-binding domain of 2-oxo acid dehydrogenase complex"/>
    <property type="match status" value="1"/>
</dbReference>
<keyword evidence="8" id="KW-1185">Reference proteome</keyword>
<dbReference type="Proteomes" id="UP000694941">
    <property type="component" value="Unplaced"/>
</dbReference>
<dbReference type="InterPro" id="IPR001078">
    <property type="entry name" value="2-oxoacid_DH_actylTfrase"/>
</dbReference>
<evidence type="ECO:0000259" key="7">
    <source>
        <dbReference type="PROSITE" id="PS51826"/>
    </source>
</evidence>
<keyword evidence="4" id="KW-0808">Transferase</keyword>
<dbReference type="InterPro" id="IPR000089">
    <property type="entry name" value="Biotin_lipoyl"/>
</dbReference>
<evidence type="ECO:0000256" key="2">
    <source>
        <dbReference type="ARBA" id="ARBA00022823"/>
    </source>
</evidence>
<dbReference type="PROSITE" id="PS00189">
    <property type="entry name" value="LIPOYL"/>
    <property type="match status" value="1"/>
</dbReference>
<gene>
    <name evidence="9" type="primary">LOC106462647</name>
</gene>
<dbReference type="Gene3D" id="4.10.320.10">
    <property type="entry name" value="E3-binding domain"/>
    <property type="match status" value="1"/>
</dbReference>
<evidence type="ECO:0000256" key="4">
    <source>
        <dbReference type="RuleBase" id="RU003423"/>
    </source>
</evidence>
<dbReference type="InterPro" id="IPR011053">
    <property type="entry name" value="Single_hybrid_motif"/>
</dbReference>
<protein>
    <recommendedName>
        <fullName evidence="4">Dihydrolipoamide acetyltransferase component of pyruvate dehydrogenase complex</fullName>
        <ecNumber evidence="4">2.3.1.-</ecNumber>
    </recommendedName>
</protein>
<dbReference type="SUPFAM" id="SSF51230">
    <property type="entry name" value="Single hybrid motif"/>
    <property type="match status" value="1"/>
</dbReference>
<comment type="similarity">
    <text evidence="1 4">Belongs to the 2-oxoacid dehydrogenase family.</text>
</comment>
<dbReference type="Gene3D" id="3.30.559.10">
    <property type="entry name" value="Chloramphenicol acetyltransferase-like domain"/>
    <property type="match status" value="1"/>
</dbReference>
<accession>A0ABM1BAD7</accession>
<dbReference type="InterPro" id="IPR045257">
    <property type="entry name" value="E2/Pdx1"/>
</dbReference>
<keyword evidence="2 4" id="KW-0450">Lipoyl</keyword>
<feature type="region of interest" description="Disordered" evidence="5">
    <location>
        <begin position="173"/>
        <end position="222"/>
    </location>
</feature>
<dbReference type="PROSITE" id="PS50968">
    <property type="entry name" value="BIOTINYL_LIPOYL"/>
    <property type="match status" value="1"/>
</dbReference>
<evidence type="ECO:0000256" key="3">
    <source>
        <dbReference type="ARBA" id="ARBA00022946"/>
    </source>
</evidence>
<sequence>MFRTVRILKNGVSKFPRNNVLKVNFSRKCRPTSCKWICSDNVEISNTDLAFTRDRAFYNRPTWLTRLYSSGSDLPPHHKVALPALSPTMEMGTIVSWEKKEGDQLNEGDLLAEIETDKATMGFETPEEGYLAKILIPVGSKDVPIGKLLCIIVESEDDIAAFKDYVDSGEPITLADAAPKPESKPAKAQPPPRPPQPAAPTIATPSVAPHTQPSTPPSGRLFASPLAKKLAAEKGMDISEVVGSGPGGRVTSQDIQSFIPAATAAVRAPEAQVTPPSADYVDIPLTNVRKVIARRLLESKQTIPHYYLTIDIDMEEVLKLRQELNDLLRKDEIKLSVNDFVIKAAAQACRKVPEVNSSWQDTFIRQYNNIDVSVAVSTDAGLITPIITGVEKKGLTAISTDMKTLAKKAREGKLQPTSSRVALLLSLT</sequence>
<evidence type="ECO:0000313" key="9">
    <source>
        <dbReference type="RefSeq" id="XP_013778044.1"/>
    </source>
</evidence>
<keyword evidence="3" id="KW-0809">Transit peptide</keyword>
<name>A0ABM1BAD7_LIMPO</name>
<feature type="domain" description="Lipoyl-binding" evidence="6">
    <location>
        <begin position="77"/>
        <end position="153"/>
    </location>
</feature>
<evidence type="ECO:0000259" key="6">
    <source>
        <dbReference type="PROSITE" id="PS50968"/>
    </source>
</evidence>
<dbReference type="RefSeq" id="XP_013778044.1">
    <property type="nucleotide sequence ID" value="XM_013922590.2"/>
</dbReference>
<organism evidence="8 9">
    <name type="scientific">Limulus polyphemus</name>
    <name type="common">Atlantic horseshoe crab</name>
    <dbReference type="NCBI Taxonomy" id="6850"/>
    <lineage>
        <taxon>Eukaryota</taxon>
        <taxon>Metazoa</taxon>
        <taxon>Ecdysozoa</taxon>
        <taxon>Arthropoda</taxon>
        <taxon>Chelicerata</taxon>
        <taxon>Merostomata</taxon>
        <taxon>Xiphosura</taxon>
        <taxon>Limulidae</taxon>
        <taxon>Limulus</taxon>
    </lineage>
</organism>
<dbReference type="InterPro" id="IPR003016">
    <property type="entry name" value="2-oxoA_DH_lipoyl-BS"/>
</dbReference>
<evidence type="ECO:0000313" key="8">
    <source>
        <dbReference type="Proteomes" id="UP000694941"/>
    </source>
</evidence>
<dbReference type="PANTHER" id="PTHR23151">
    <property type="entry name" value="DIHYDROLIPOAMIDE ACETYL/SUCCINYL-TRANSFERASE-RELATED"/>
    <property type="match status" value="1"/>
</dbReference>
<feature type="compositionally biased region" description="Pro residues" evidence="5">
    <location>
        <begin position="188"/>
        <end position="198"/>
    </location>
</feature>
<dbReference type="EC" id="2.3.1.-" evidence="4"/>
<dbReference type="Pfam" id="PF02817">
    <property type="entry name" value="E3_binding"/>
    <property type="match status" value="1"/>
</dbReference>
<feature type="domain" description="Peripheral subunit-binding (PSBD)" evidence="7">
    <location>
        <begin position="222"/>
        <end position="259"/>
    </location>
</feature>
<evidence type="ECO:0000256" key="5">
    <source>
        <dbReference type="SAM" id="MobiDB-lite"/>
    </source>
</evidence>
<evidence type="ECO:0000256" key="1">
    <source>
        <dbReference type="ARBA" id="ARBA00007317"/>
    </source>
</evidence>
<dbReference type="PANTHER" id="PTHR23151:SF90">
    <property type="entry name" value="DIHYDROLIPOYLLYSINE-RESIDUE ACETYLTRANSFERASE COMPONENT OF PYRUVATE DEHYDROGENASE COMPLEX, MITOCHONDRIAL-RELATED"/>
    <property type="match status" value="1"/>
</dbReference>
<reference evidence="9" key="1">
    <citation type="submission" date="2025-08" db="UniProtKB">
        <authorList>
            <consortium name="RefSeq"/>
        </authorList>
    </citation>
    <scope>IDENTIFICATION</scope>
    <source>
        <tissue evidence="9">Muscle</tissue>
    </source>
</reference>